<dbReference type="OrthoDB" id="4540492at2759"/>
<keyword evidence="5 6" id="KW-0472">Membrane</keyword>
<feature type="transmembrane region" description="Helical" evidence="6">
    <location>
        <begin position="121"/>
        <end position="140"/>
    </location>
</feature>
<evidence type="ECO:0000256" key="6">
    <source>
        <dbReference type="SAM" id="Phobius"/>
    </source>
</evidence>
<evidence type="ECO:0000313" key="9">
    <source>
        <dbReference type="Proteomes" id="UP000270296"/>
    </source>
</evidence>
<keyword evidence="4 6" id="KW-1133">Transmembrane helix</keyword>
<evidence type="ECO:0000256" key="2">
    <source>
        <dbReference type="ARBA" id="ARBA00022448"/>
    </source>
</evidence>
<dbReference type="InterPro" id="IPR045263">
    <property type="entry name" value="GLUT"/>
</dbReference>
<keyword evidence="3 6" id="KW-0812">Transmembrane</keyword>
<dbReference type="Gene3D" id="1.20.1250.20">
    <property type="entry name" value="MFS general substrate transporter like domains"/>
    <property type="match status" value="1"/>
</dbReference>
<dbReference type="PANTHER" id="PTHR23503">
    <property type="entry name" value="SOLUTE CARRIER FAMILY 2"/>
    <property type="match status" value="1"/>
</dbReference>
<dbReference type="PRINTS" id="PR00171">
    <property type="entry name" value="SUGRTRNSPORT"/>
</dbReference>
<keyword evidence="2" id="KW-0813">Transport</keyword>
<feature type="domain" description="Major facilitator superfamily (MFS) profile" evidence="7">
    <location>
        <begin position="1"/>
        <end position="282"/>
    </location>
</feature>
<evidence type="ECO:0000256" key="4">
    <source>
        <dbReference type="ARBA" id="ARBA00022989"/>
    </source>
</evidence>
<evidence type="ECO:0000256" key="3">
    <source>
        <dbReference type="ARBA" id="ARBA00022692"/>
    </source>
</evidence>
<evidence type="ECO:0000256" key="1">
    <source>
        <dbReference type="ARBA" id="ARBA00004141"/>
    </source>
</evidence>
<dbReference type="PROSITE" id="PS50850">
    <property type="entry name" value="MFS"/>
    <property type="match status" value="1"/>
</dbReference>
<dbReference type="EMBL" id="UZAM01011386">
    <property type="protein sequence ID" value="VDP15915.1"/>
    <property type="molecule type" value="Genomic_DNA"/>
</dbReference>
<gene>
    <name evidence="8" type="ORF">SBAD_LOCUS8221</name>
</gene>
<organism evidence="8 9">
    <name type="scientific">Soboliphyme baturini</name>
    <dbReference type="NCBI Taxonomy" id="241478"/>
    <lineage>
        <taxon>Eukaryota</taxon>
        <taxon>Metazoa</taxon>
        <taxon>Ecdysozoa</taxon>
        <taxon>Nematoda</taxon>
        <taxon>Enoplea</taxon>
        <taxon>Dorylaimia</taxon>
        <taxon>Dioctophymatida</taxon>
        <taxon>Dioctophymatoidea</taxon>
        <taxon>Soboliphymatidae</taxon>
        <taxon>Soboliphyme</taxon>
    </lineage>
</organism>
<dbReference type="PANTHER" id="PTHR23503:SF8">
    <property type="entry name" value="FACILITATED GLUCOSE TRANSPORTER PROTEIN 1"/>
    <property type="match status" value="1"/>
</dbReference>
<keyword evidence="9" id="KW-1185">Reference proteome</keyword>
<name>A0A3P8CC63_9BILA</name>
<feature type="transmembrane region" description="Helical" evidence="6">
    <location>
        <begin position="193"/>
        <end position="217"/>
    </location>
</feature>
<feature type="transmembrane region" description="Helical" evidence="6">
    <location>
        <begin position="76"/>
        <end position="101"/>
    </location>
</feature>
<dbReference type="InterPro" id="IPR003663">
    <property type="entry name" value="Sugar/inositol_transpt"/>
</dbReference>
<evidence type="ECO:0000313" key="8">
    <source>
        <dbReference type="EMBL" id="VDP15915.1"/>
    </source>
</evidence>
<dbReference type="SUPFAM" id="SSF103473">
    <property type="entry name" value="MFS general substrate transporter"/>
    <property type="match status" value="1"/>
</dbReference>
<comment type="subcellular location">
    <subcellularLocation>
        <location evidence="1">Membrane</location>
        <topology evidence="1">Multi-pass membrane protein</topology>
    </subcellularLocation>
</comment>
<feature type="transmembrane region" description="Helical" evidence="6">
    <location>
        <begin position="229"/>
        <end position="249"/>
    </location>
</feature>
<dbReference type="Proteomes" id="UP000270296">
    <property type="component" value="Unassembled WGS sequence"/>
</dbReference>
<dbReference type="InterPro" id="IPR005828">
    <property type="entry name" value="MFS_sugar_transport-like"/>
</dbReference>
<dbReference type="InterPro" id="IPR036259">
    <property type="entry name" value="MFS_trans_sf"/>
</dbReference>
<accession>A0A3P8CC63</accession>
<reference evidence="8 9" key="1">
    <citation type="submission" date="2018-11" db="EMBL/GenBank/DDBJ databases">
        <authorList>
            <consortium name="Pathogen Informatics"/>
        </authorList>
    </citation>
    <scope>NUCLEOTIDE SEQUENCE [LARGE SCALE GENOMIC DNA]</scope>
</reference>
<feature type="transmembrane region" description="Helical" evidence="6">
    <location>
        <begin position="152"/>
        <end position="173"/>
    </location>
</feature>
<protein>
    <recommendedName>
        <fullName evidence="7">Major facilitator superfamily (MFS) profile domain-containing protein</fullName>
    </recommendedName>
</protein>
<dbReference type="InterPro" id="IPR020846">
    <property type="entry name" value="MFS_dom"/>
</dbReference>
<sequence>MTAVPAIFQLIVLPFCPESPKYLLVSKNQPEAAKKALIKLRQKSDVSAELDEMKMELSKQKASPKLRFVDMFTDKVLRWALIIAAMMMLSQQFSGINAVMFYSTRIFRDAAHLQESEAQRATLGIGAINILMTLISTAIIDRAGRRSLHLGGLGGMWVCSIMLTVFMILTVSIDMLAFDHNCKQYGYAWASYMSILFLLGFVVSFAIGPGPIPWFFVSELFNQNARGHATSVVVPINWFAAFIVCLAFPPLQTMINQYTFLIFAALLTLFWLFTYKYVPETKNRTVDDVVRELREFVNRH</sequence>
<dbReference type="GO" id="GO:0016020">
    <property type="term" value="C:membrane"/>
    <property type="evidence" value="ECO:0007669"/>
    <property type="project" value="UniProtKB-SubCell"/>
</dbReference>
<evidence type="ECO:0000256" key="5">
    <source>
        <dbReference type="ARBA" id="ARBA00023136"/>
    </source>
</evidence>
<dbReference type="Pfam" id="PF00083">
    <property type="entry name" value="Sugar_tr"/>
    <property type="match status" value="1"/>
</dbReference>
<dbReference type="GO" id="GO:0015149">
    <property type="term" value="F:hexose transmembrane transporter activity"/>
    <property type="evidence" value="ECO:0007669"/>
    <property type="project" value="TreeGrafter"/>
</dbReference>
<feature type="transmembrane region" description="Helical" evidence="6">
    <location>
        <begin position="255"/>
        <end position="274"/>
    </location>
</feature>
<evidence type="ECO:0000259" key="7">
    <source>
        <dbReference type="PROSITE" id="PS50850"/>
    </source>
</evidence>
<proteinExistence type="predicted"/>
<dbReference type="AlphaFoldDB" id="A0A3P8CC63"/>